<evidence type="ECO:0000313" key="1">
    <source>
        <dbReference type="EMBL" id="NMB91604.1"/>
    </source>
</evidence>
<protein>
    <submittedName>
        <fullName evidence="1">Type IV pilus assembly protein PilM</fullName>
    </submittedName>
</protein>
<dbReference type="PANTHER" id="PTHR32432:SF3">
    <property type="entry name" value="ETHANOLAMINE UTILIZATION PROTEIN EUTJ"/>
    <property type="match status" value="1"/>
</dbReference>
<dbReference type="InterPro" id="IPR050696">
    <property type="entry name" value="FtsA/MreB"/>
</dbReference>
<dbReference type="CDD" id="cd24049">
    <property type="entry name" value="ASKHA_NBD_PilM"/>
    <property type="match status" value="1"/>
</dbReference>
<proteinExistence type="predicted"/>
<evidence type="ECO:0000313" key="2">
    <source>
        <dbReference type="Proteomes" id="UP000590542"/>
    </source>
</evidence>
<comment type="caution">
    <text evidence="1">The sequence shown here is derived from an EMBL/GenBank/DDBJ whole genome shotgun (WGS) entry which is preliminary data.</text>
</comment>
<dbReference type="EMBL" id="JAAZNV010000007">
    <property type="protein sequence ID" value="NMB91604.1"/>
    <property type="molecule type" value="Genomic_DNA"/>
</dbReference>
<dbReference type="InterPro" id="IPR043129">
    <property type="entry name" value="ATPase_NBD"/>
</dbReference>
<gene>
    <name evidence="1" type="primary">pilM</name>
    <name evidence="1" type="ORF">GYA37_02010</name>
</gene>
<dbReference type="Proteomes" id="UP000590542">
    <property type="component" value="Unassembled WGS sequence"/>
</dbReference>
<organism evidence="1 2">
    <name type="scientific">candidate division WWE3 bacterium</name>
    <dbReference type="NCBI Taxonomy" id="2053526"/>
    <lineage>
        <taxon>Bacteria</taxon>
        <taxon>Katanobacteria</taxon>
    </lineage>
</organism>
<dbReference type="Pfam" id="PF11104">
    <property type="entry name" value="PilM_2"/>
    <property type="match status" value="1"/>
</dbReference>
<dbReference type="SUPFAM" id="SSF53067">
    <property type="entry name" value="Actin-like ATPase domain"/>
    <property type="match status" value="2"/>
</dbReference>
<dbReference type="Gene3D" id="3.30.1490.300">
    <property type="match status" value="1"/>
</dbReference>
<dbReference type="PIRSF" id="PIRSF019169">
    <property type="entry name" value="PilM"/>
    <property type="match status" value="1"/>
</dbReference>
<dbReference type="Gene3D" id="3.30.420.40">
    <property type="match status" value="2"/>
</dbReference>
<dbReference type="NCBIfam" id="TIGR01175">
    <property type="entry name" value="pilM"/>
    <property type="match status" value="1"/>
</dbReference>
<dbReference type="InterPro" id="IPR005883">
    <property type="entry name" value="PilM"/>
</dbReference>
<name>A0A7X9E6V9_UNCKA</name>
<reference evidence="1 2" key="1">
    <citation type="journal article" date="2020" name="Biotechnol. Biofuels">
        <title>New insights from the biogas microbiome by comprehensive genome-resolved metagenomics of nearly 1600 species originating from multiple anaerobic digesters.</title>
        <authorList>
            <person name="Campanaro S."/>
            <person name="Treu L."/>
            <person name="Rodriguez-R L.M."/>
            <person name="Kovalovszki A."/>
            <person name="Ziels R.M."/>
            <person name="Maus I."/>
            <person name="Zhu X."/>
            <person name="Kougias P.G."/>
            <person name="Basile A."/>
            <person name="Luo G."/>
            <person name="Schluter A."/>
            <person name="Konstantinidis K.T."/>
            <person name="Angelidaki I."/>
        </authorList>
    </citation>
    <scope>NUCLEOTIDE SEQUENCE [LARGE SCALE GENOMIC DNA]</scope>
    <source>
        <strain evidence="1">AS27yjCOA_202</strain>
    </source>
</reference>
<dbReference type="PANTHER" id="PTHR32432">
    <property type="entry name" value="CELL DIVISION PROTEIN FTSA-RELATED"/>
    <property type="match status" value="1"/>
</dbReference>
<dbReference type="AlphaFoldDB" id="A0A7X9E6V9"/>
<accession>A0A7X9E6V9</accession>
<sequence>MPVIGLNIGKRSFRAVELESRKDKLVLNTFGTFINPKITTDPSSSEDVKIVSSALEQFVSETGFSTSDVVLSIDETHVFMRIIKLPIMSDKELKSSIKYEAEQYIPLPLDQVNLSYQKIDQDITEKGKMSVQIVAARKDIVNKYVDILRKAKLVPRAIEPETIALGRALGDSLNAPSGTMILEMGYGSTLIIVCYGGFVRFTRAIPIGGDVITKTLMQSLSLDHEQAEEYKKAYGLDDFQGEGKVAQVVKPIIDNLILEVQRAAVFFTNHNPSANIKRVILSGGTALMPNLLSYVANKLDLEVILANPLNNIEISPKIEKQKQLLIDEAPSYASAIGLALRRV</sequence>